<reference evidence="1 2" key="1">
    <citation type="submission" date="2020-09" db="EMBL/GenBank/DDBJ databases">
        <title>Genome sequences of type strains of Chitinophaga qingshengii and Chitinophaga varians.</title>
        <authorList>
            <person name="Kittiwongwattana C."/>
        </authorList>
    </citation>
    <scope>NUCLEOTIDE SEQUENCE [LARGE SCALE GENOMIC DNA]</scope>
    <source>
        <strain evidence="1 2">JCM 30026</strain>
    </source>
</reference>
<dbReference type="RefSeq" id="WP_188089380.1">
    <property type="nucleotide sequence ID" value="NZ_JACVFC010000002.1"/>
</dbReference>
<evidence type="ECO:0000313" key="1">
    <source>
        <dbReference type="EMBL" id="MBC9932250.1"/>
    </source>
</evidence>
<comment type="caution">
    <text evidence="1">The sequence shown here is derived from an EMBL/GenBank/DDBJ whole genome shotgun (WGS) entry which is preliminary data.</text>
</comment>
<dbReference type="Proteomes" id="UP000659124">
    <property type="component" value="Unassembled WGS sequence"/>
</dbReference>
<evidence type="ECO:0000313" key="2">
    <source>
        <dbReference type="Proteomes" id="UP000659124"/>
    </source>
</evidence>
<organism evidence="1 2">
    <name type="scientific">Chitinophaga qingshengii</name>
    <dbReference type="NCBI Taxonomy" id="1569794"/>
    <lineage>
        <taxon>Bacteria</taxon>
        <taxon>Pseudomonadati</taxon>
        <taxon>Bacteroidota</taxon>
        <taxon>Chitinophagia</taxon>
        <taxon>Chitinophagales</taxon>
        <taxon>Chitinophagaceae</taxon>
        <taxon>Chitinophaga</taxon>
    </lineage>
</organism>
<proteinExistence type="predicted"/>
<keyword evidence="2" id="KW-1185">Reference proteome</keyword>
<dbReference type="EMBL" id="JACVFC010000002">
    <property type="protein sequence ID" value="MBC9932250.1"/>
    <property type="molecule type" value="Genomic_DNA"/>
</dbReference>
<accession>A0ABR7TQJ9</accession>
<protein>
    <submittedName>
        <fullName evidence="1">Uncharacterized protein</fullName>
    </submittedName>
</protein>
<sequence>MQLTELKEDIFRRWLAASGEVDKIADAKAAVVREVCAKGKCYAVKNYEDGQIARWTGVWKGKILPV</sequence>
<name>A0ABR7TQJ9_9BACT</name>
<gene>
    <name evidence="1" type="ORF">ICL07_17825</name>
</gene>